<sequence length="441" mass="49418">MTKRQSSVGKAAAEPTTVVVITPGPTDVLFGRGGHVNHNPANQRYLTLVMERKEQYNQCKKTDKANIAWDIMAELRQQDPPTRFLKKDYSTGLWHIVKDTDVRRKISQCLRERMVPVIPKKRNKKKRRTSANKKSEEEAVPAPLRATRSSTRIQIRRIQQDETEEFANELDGMEDCDVEGFLPREDTAEEEFFDAEEEQTFENPPTAVDATTMEAVSEKEVSEAAAVPPPLPKKEEPVRKRSSYYCLTTGTWQDYNPKTGTWGESGKPKQQESLPAEEAVAAMAPPPPLPKPKPLKSEESNNRAWSDYFASSLASFTPSIFDFSGGESAWENLLDPSTLPQLMPYEDDEESYLGSHASTTSEEQPERVVIHQVHKKRTLICCNGVKAMKEPSSKKIKLEAIKPEAPEDTSVDGFLDPEKMNLSFGKVLEESRSLSVSSAGA</sequence>
<feature type="region of interest" description="Disordered" evidence="1">
    <location>
        <begin position="118"/>
        <end position="148"/>
    </location>
</feature>
<name>A0A9N8DK02_9STRA</name>
<evidence type="ECO:0000313" key="3">
    <source>
        <dbReference type="EMBL" id="CAB9504542.1"/>
    </source>
</evidence>
<dbReference type="Proteomes" id="UP001153069">
    <property type="component" value="Unassembled WGS sequence"/>
</dbReference>
<dbReference type="EMBL" id="CAICTM010000199">
    <property type="protein sequence ID" value="CAB9504542.1"/>
    <property type="molecule type" value="Genomic_DNA"/>
</dbReference>
<reference evidence="3" key="1">
    <citation type="submission" date="2020-06" db="EMBL/GenBank/DDBJ databases">
        <authorList>
            <consortium name="Plant Systems Biology data submission"/>
        </authorList>
    </citation>
    <scope>NUCLEOTIDE SEQUENCE</scope>
    <source>
        <strain evidence="3">D6</strain>
    </source>
</reference>
<keyword evidence="4" id="KW-1185">Reference proteome</keyword>
<gene>
    <name evidence="3" type="ORF">SEMRO_200_G084770.1</name>
</gene>
<feature type="region of interest" description="Disordered" evidence="1">
    <location>
        <begin position="258"/>
        <end position="300"/>
    </location>
</feature>
<dbReference type="Pfam" id="PF20710">
    <property type="entry name" value="DUF6824"/>
    <property type="match status" value="1"/>
</dbReference>
<dbReference type="AlphaFoldDB" id="A0A9N8DK02"/>
<comment type="caution">
    <text evidence="3">The sequence shown here is derived from an EMBL/GenBank/DDBJ whole genome shotgun (WGS) entry which is preliminary data.</text>
</comment>
<organism evidence="3 4">
    <name type="scientific">Seminavis robusta</name>
    <dbReference type="NCBI Taxonomy" id="568900"/>
    <lineage>
        <taxon>Eukaryota</taxon>
        <taxon>Sar</taxon>
        <taxon>Stramenopiles</taxon>
        <taxon>Ochrophyta</taxon>
        <taxon>Bacillariophyta</taxon>
        <taxon>Bacillariophyceae</taxon>
        <taxon>Bacillariophycidae</taxon>
        <taxon>Naviculales</taxon>
        <taxon>Naviculaceae</taxon>
        <taxon>Seminavis</taxon>
    </lineage>
</organism>
<evidence type="ECO:0000256" key="1">
    <source>
        <dbReference type="SAM" id="MobiDB-lite"/>
    </source>
</evidence>
<evidence type="ECO:0000313" key="4">
    <source>
        <dbReference type="Proteomes" id="UP001153069"/>
    </source>
</evidence>
<evidence type="ECO:0000259" key="2">
    <source>
        <dbReference type="Pfam" id="PF20710"/>
    </source>
</evidence>
<feature type="compositionally biased region" description="Basic residues" evidence="1">
    <location>
        <begin position="119"/>
        <end position="131"/>
    </location>
</feature>
<feature type="domain" description="DUF6824" evidence="2">
    <location>
        <begin position="27"/>
        <end position="112"/>
    </location>
</feature>
<dbReference type="OrthoDB" id="51240at2759"/>
<dbReference type="InterPro" id="IPR049227">
    <property type="entry name" value="DUF6824"/>
</dbReference>
<accession>A0A9N8DK02</accession>
<feature type="compositionally biased region" description="Low complexity" evidence="1">
    <location>
        <begin position="273"/>
        <end position="283"/>
    </location>
</feature>
<proteinExistence type="predicted"/>
<protein>
    <recommendedName>
        <fullName evidence="2">DUF6824 domain-containing protein</fullName>
    </recommendedName>
</protein>
<feature type="region of interest" description="Disordered" evidence="1">
    <location>
        <begin position="339"/>
        <end position="368"/>
    </location>
</feature>